<evidence type="ECO:0000259" key="4">
    <source>
        <dbReference type="Pfam" id="PF13193"/>
    </source>
</evidence>
<proteinExistence type="inferred from homology"/>
<protein>
    <submittedName>
        <fullName evidence="5">Cyclohexanecarboxylate-CoA ligase</fullName>
    </submittedName>
</protein>
<comment type="caution">
    <text evidence="5">The sequence shown here is derived from an EMBL/GenBank/DDBJ whole genome shotgun (WGS) entry which is preliminary data.</text>
</comment>
<dbReference type="GO" id="GO:0006631">
    <property type="term" value="P:fatty acid metabolic process"/>
    <property type="evidence" value="ECO:0007669"/>
    <property type="project" value="TreeGrafter"/>
</dbReference>
<organism evidence="5 6">
    <name type="scientific">Bradyrhizobium zhanjiangense</name>
    <dbReference type="NCBI Taxonomy" id="1325107"/>
    <lineage>
        <taxon>Bacteria</taxon>
        <taxon>Pseudomonadati</taxon>
        <taxon>Pseudomonadota</taxon>
        <taxon>Alphaproteobacteria</taxon>
        <taxon>Hyphomicrobiales</taxon>
        <taxon>Nitrobacteraceae</taxon>
        <taxon>Bradyrhizobium</taxon>
    </lineage>
</organism>
<feature type="domain" description="AMP-dependent synthetase/ligase" evidence="3">
    <location>
        <begin position="31"/>
        <end position="399"/>
    </location>
</feature>
<evidence type="ECO:0000313" key="6">
    <source>
        <dbReference type="Proteomes" id="UP000290174"/>
    </source>
</evidence>
<comment type="similarity">
    <text evidence="1">Belongs to the ATP-dependent AMP-binding enzyme family.</text>
</comment>
<gene>
    <name evidence="5" type="ORF">EAS61_12010</name>
</gene>
<sequence>MTVAAVIRDTSHANFRQAGYWLDKTVDQLLTEAVAKTPDKIAIVADRADREHAPRLTYRELNDLADRAASSLLRLGVGRGDVVTVQLPNWWEFVVTAFACSRIGAVMNPVMPILRERELVYILNFCQAKVFIVPKTYRGLDYAAMAQGMRAELPHLKHVIVADGEGDTGFERMLLSSEADELQPGLRPDDMAVLMFTSGTTGEPKGVMHTSNSLIACCKALSGRFGLDSSDVLLVASPVGHMTGYAAIVLLSVYLGGTMILQDIWEAKRGVSLMAHEGVTYTAASTPFLSDICDAVKGGSPQPKCLRSFLCGGAPIPSVLIERAAGELGLKVCSLWGMTEVLSGTLTEPSRAAEKSASTDGRSLEGMEVRIVDTEGNPVPAGEPGRLLVRGAQMFKGYYKRPELPTFDSDGWFDSGDLAYMDEDGYIRISGRVKDILIRGGENVPVVEIENLLYKHPAVSAVAVVGFPDARLGERGCAFIVPRSGCTIDLTAVQAYLGEARMAKQFWPERIELVAELPRTASGKIQKFKLRELAAAIAEAK</sequence>
<dbReference type="PANTHER" id="PTHR43201">
    <property type="entry name" value="ACYL-COA SYNTHETASE"/>
    <property type="match status" value="1"/>
</dbReference>
<dbReference type="Pfam" id="PF00501">
    <property type="entry name" value="AMP-binding"/>
    <property type="match status" value="1"/>
</dbReference>
<dbReference type="Gene3D" id="3.40.50.12780">
    <property type="entry name" value="N-terminal domain of ligase-like"/>
    <property type="match status" value="1"/>
</dbReference>
<dbReference type="AlphaFoldDB" id="A0A4Q0QS90"/>
<dbReference type="InterPro" id="IPR000873">
    <property type="entry name" value="AMP-dep_synth/lig_dom"/>
</dbReference>
<dbReference type="InterPro" id="IPR045851">
    <property type="entry name" value="AMP-bd_C_sf"/>
</dbReference>
<dbReference type="EMBL" id="RKMK01000008">
    <property type="protein sequence ID" value="RXG99407.1"/>
    <property type="molecule type" value="Genomic_DNA"/>
</dbReference>
<evidence type="ECO:0000256" key="1">
    <source>
        <dbReference type="ARBA" id="ARBA00006432"/>
    </source>
</evidence>
<keyword evidence="2 5" id="KW-0436">Ligase</keyword>
<name>A0A4Q0QS90_9BRAD</name>
<dbReference type="GO" id="GO:0031956">
    <property type="term" value="F:medium-chain fatty acid-CoA ligase activity"/>
    <property type="evidence" value="ECO:0007669"/>
    <property type="project" value="TreeGrafter"/>
</dbReference>
<accession>A0A4Q0QS90</accession>
<dbReference type="SUPFAM" id="SSF56801">
    <property type="entry name" value="Acetyl-CoA synthetase-like"/>
    <property type="match status" value="1"/>
</dbReference>
<evidence type="ECO:0000313" key="5">
    <source>
        <dbReference type="EMBL" id="RXG99407.1"/>
    </source>
</evidence>
<dbReference type="Proteomes" id="UP000290174">
    <property type="component" value="Unassembled WGS sequence"/>
</dbReference>
<dbReference type="Pfam" id="PF13193">
    <property type="entry name" value="AMP-binding_C"/>
    <property type="match status" value="1"/>
</dbReference>
<feature type="domain" description="AMP-binding enzyme C-terminal" evidence="4">
    <location>
        <begin position="448"/>
        <end position="524"/>
    </location>
</feature>
<reference evidence="5 6" key="1">
    <citation type="submission" date="2018-11" db="EMBL/GenBank/DDBJ databases">
        <title>Bradyrhizobium sp. nov., isolated from effective nodules of peanut in China.</title>
        <authorList>
            <person name="Li Y."/>
        </authorList>
    </citation>
    <scope>NUCLEOTIDE SEQUENCE [LARGE SCALE GENOMIC DNA]</scope>
    <source>
        <strain evidence="5 6">CCBAU 51770</strain>
    </source>
</reference>
<dbReference type="Gene3D" id="3.30.300.30">
    <property type="match status" value="1"/>
</dbReference>
<evidence type="ECO:0000259" key="3">
    <source>
        <dbReference type="Pfam" id="PF00501"/>
    </source>
</evidence>
<dbReference type="RefSeq" id="WP_128933745.1">
    <property type="nucleotide sequence ID" value="NZ_CP022221.1"/>
</dbReference>
<dbReference type="PROSITE" id="PS00455">
    <property type="entry name" value="AMP_BINDING"/>
    <property type="match status" value="1"/>
</dbReference>
<dbReference type="InterPro" id="IPR020845">
    <property type="entry name" value="AMP-binding_CS"/>
</dbReference>
<dbReference type="InterPro" id="IPR042099">
    <property type="entry name" value="ANL_N_sf"/>
</dbReference>
<evidence type="ECO:0000256" key="2">
    <source>
        <dbReference type="ARBA" id="ARBA00022598"/>
    </source>
</evidence>
<dbReference type="InterPro" id="IPR025110">
    <property type="entry name" value="AMP-bd_C"/>
</dbReference>
<dbReference type="PANTHER" id="PTHR43201:SF5">
    <property type="entry name" value="MEDIUM-CHAIN ACYL-COA LIGASE ACSF2, MITOCHONDRIAL"/>
    <property type="match status" value="1"/>
</dbReference>